<reference evidence="1 2" key="1">
    <citation type="submission" date="2024-05" db="EMBL/GenBank/DDBJ databases">
        <title>A draft genome resource for the thread blight pathogen Marasmius tenuissimus strain MS-2.</title>
        <authorList>
            <person name="Yulfo-Soto G.E."/>
            <person name="Baruah I.K."/>
            <person name="Amoako-Attah I."/>
            <person name="Bukari Y."/>
            <person name="Meinhardt L.W."/>
            <person name="Bailey B.A."/>
            <person name="Cohen S.P."/>
        </authorList>
    </citation>
    <scope>NUCLEOTIDE SEQUENCE [LARGE SCALE GENOMIC DNA]</scope>
    <source>
        <strain evidence="1 2">MS-2</strain>
    </source>
</reference>
<dbReference type="Proteomes" id="UP001437256">
    <property type="component" value="Unassembled WGS sequence"/>
</dbReference>
<protein>
    <submittedName>
        <fullName evidence="1">Uncharacterized protein</fullName>
    </submittedName>
</protein>
<name>A0ABR2ZSM5_9AGAR</name>
<comment type="caution">
    <text evidence="1">The sequence shown here is derived from an EMBL/GenBank/DDBJ whole genome shotgun (WGS) entry which is preliminary data.</text>
</comment>
<accession>A0ABR2ZSM5</accession>
<proteinExistence type="predicted"/>
<dbReference type="EMBL" id="JBBXMP010000060">
    <property type="protein sequence ID" value="KAL0064586.1"/>
    <property type="molecule type" value="Genomic_DNA"/>
</dbReference>
<sequence>MVAVKDTKALHTKFETANTLLKKPEMIAWKLKERFGGYASRGSEVARHGRVALFFKIFRD</sequence>
<organism evidence="1 2">
    <name type="scientific">Marasmius tenuissimus</name>
    <dbReference type="NCBI Taxonomy" id="585030"/>
    <lineage>
        <taxon>Eukaryota</taxon>
        <taxon>Fungi</taxon>
        <taxon>Dikarya</taxon>
        <taxon>Basidiomycota</taxon>
        <taxon>Agaricomycotina</taxon>
        <taxon>Agaricomycetes</taxon>
        <taxon>Agaricomycetidae</taxon>
        <taxon>Agaricales</taxon>
        <taxon>Marasmiineae</taxon>
        <taxon>Marasmiaceae</taxon>
        <taxon>Marasmius</taxon>
    </lineage>
</organism>
<evidence type="ECO:0000313" key="2">
    <source>
        <dbReference type="Proteomes" id="UP001437256"/>
    </source>
</evidence>
<gene>
    <name evidence="1" type="ORF">AAF712_008531</name>
</gene>
<evidence type="ECO:0000313" key="1">
    <source>
        <dbReference type="EMBL" id="KAL0064586.1"/>
    </source>
</evidence>
<keyword evidence="2" id="KW-1185">Reference proteome</keyword>